<evidence type="ECO:0000313" key="3">
    <source>
        <dbReference type="EMBL" id="AVO45440.1"/>
    </source>
</evidence>
<organism evidence="3 4">
    <name type="scientific">Phreatobacter cathodiphilus</name>
    <dbReference type="NCBI Taxonomy" id="1868589"/>
    <lineage>
        <taxon>Bacteria</taxon>
        <taxon>Pseudomonadati</taxon>
        <taxon>Pseudomonadota</taxon>
        <taxon>Alphaproteobacteria</taxon>
        <taxon>Hyphomicrobiales</taxon>
        <taxon>Phreatobacteraceae</taxon>
        <taxon>Phreatobacter</taxon>
    </lineage>
</organism>
<evidence type="ECO:0000256" key="2">
    <source>
        <dbReference type="SAM" id="SignalP"/>
    </source>
</evidence>
<evidence type="ECO:0000256" key="1">
    <source>
        <dbReference type="SAM" id="MobiDB-lite"/>
    </source>
</evidence>
<dbReference type="Proteomes" id="UP000237889">
    <property type="component" value="Chromosome"/>
</dbReference>
<gene>
    <name evidence="3" type="ORF">C6569_10405</name>
</gene>
<keyword evidence="4" id="KW-1185">Reference proteome</keyword>
<dbReference type="EMBL" id="CP027668">
    <property type="protein sequence ID" value="AVO45440.1"/>
    <property type="molecule type" value="Genomic_DNA"/>
</dbReference>
<dbReference type="RefSeq" id="WP_106748781.1">
    <property type="nucleotide sequence ID" value="NZ_CP027668.1"/>
</dbReference>
<name>A0A2S0NBB0_9HYPH</name>
<protein>
    <submittedName>
        <fullName evidence="3">Uncharacterized protein</fullName>
    </submittedName>
</protein>
<dbReference type="PROSITE" id="PS51257">
    <property type="entry name" value="PROKAR_LIPOPROTEIN"/>
    <property type="match status" value="1"/>
</dbReference>
<reference evidence="3 4" key="1">
    <citation type="submission" date="2018-03" db="EMBL/GenBank/DDBJ databases">
        <title>Genome sequencing of Phreatobacter sp.</title>
        <authorList>
            <person name="Kim S.-J."/>
            <person name="Heo J."/>
            <person name="Kwon S.-W."/>
        </authorList>
    </citation>
    <scope>NUCLEOTIDE SEQUENCE [LARGE SCALE GENOMIC DNA]</scope>
    <source>
        <strain evidence="3 4">S-12</strain>
    </source>
</reference>
<dbReference type="AlphaFoldDB" id="A0A2S0NBB0"/>
<feature type="signal peptide" evidence="2">
    <location>
        <begin position="1"/>
        <end position="28"/>
    </location>
</feature>
<dbReference type="OrthoDB" id="8479227at2"/>
<dbReference type="KEGG" id="phr:C6569_10405"/>
<proteinExistence type="predicted"/>
<feature type="compositionally biased region" description="Basic and acidic residues" evidence="1">
    <location>
        <begin position="244"/>
        <end position="253"/>
    </location>
</feature>
<feature type="chain" id="PRO_5015757489" evidence="2">
    <location>
        <begin position="29"/>
        <end position="269"/>
    </location>
</feature>
<feature type="region of interest" description="Disordered" evidence="1">
    <location>
        <begin position="244"/>
        <end position="269"/>
    </location>
</feature>
<sequence length="269" mass="29700">MVPRRLLPRHLILASVLLAGLAPQPVLAAWQACQGTTVARPAPLPGGEPVAAPQNRLGCRHGVSLKVGDATLWRCQVVPADDGDLPEGTPPYAFLIDRPGQERITLPDDLMAGRFTAFEVTTVDLDGDGKAERVLAAWNGQGNGLGVNRWTIRVFDRDWTLLGTFEDVSDWGDTSLLRAPRGRRGCDVAVTTVVDSVNRRGVQGISFRARFHRLAGGRMEVATDRPMRQRRYDRAFERQRTAHFRRGQEERGDPGAWLKRAPEVPVVTD</sequence>
<keyword evidence="2" id="KW-0732">Signal</keyword>
<accession>A0A2S0NBB0</accession>
<evidence type="ECO:0000313" key="4">
    <source>
        <dbReference type="Proteomes" id="UP000237889"/>
    </source>
</evidence>